<accession>A0A0M1NZN3</accession>
<sequence length="92" mass="10398">MEIILLIIVVVLAVLMISSRMAAIEKRMKQQQAVLNQIAKHLGIPEPPVHEKVKRLLREGQDIKAVKTVREELGLSLLEAKQYVDAFKDGEQ</sequence>
<dbReference type="AlphaFoldDB" id="A0A0M1NZN3"/>
<dbReference type="RefSeq" id="WP_054400795.1">
    <property type="nucleotide sequence ID" value="NZ_LIUT01000001.1"/>
</dbReference>
<dbReference type="Gene3D" id="3.30.1390.10">
    <property type="match status" value="1"/>
</dbReference>
<dbReference type="OrthoDB" id="2649700at2"/>
<proteinExistence type="predicted"/>
<evidence type="ECO:0008006" key="3">
    <source>
        <dbReference type="Google" id="ProtNLM"/>
    </source>
</evidence>
<organism evidence="1 2">
    <name type="scientific">Paenibacillus solani</name>
    <dbReference type="NCBI Taxonomy" id="1705565"/>
    <lineage>
        <taxon>Bacteria</taxon>
        <taxon>Bacillati</taxon>
        <taxon>Bacillota</taxon>
        <taxon>Bacilli</taxon>
        <taxon>Bacillales</taxon>
        <taxon>Paenibacillaceae</taxon>
        <taxon>Paenibacillus</taxon>
    </lineage>
</organism>
<evidence type="ECO:0000313" key="2">
    <source>
        <dbReference type="Proteomes" id="UP000036932"/>
    </source>
</evidence>
<dbReference type="PATRIC" id="fig|1705565.3.peg.1871"/>
<dbReference type="EMBL" id="LIUT01000001">
    <property type="protein sequence ID" value="KOR87723.1"/>
    <property type="molecule type" value="Genomic_DNA"/>
</dbReference>
<name>A0A0M1NZN3_9BACL</name>
<protein>
    <recommendedName>
        <fullName evidence="3">Ribosomal protein L7/L12 C-terminal domain-containing protein</fullName>
    </recommendedName>
</protein>
<dbReference type="InterPro" id="IPR014719">
    <property type="entry name" value="Ribosomal_bL12_C/ClpS-like"/>
</dbReference>
<keyword evidence="2" id="KW-1185">Reference proteome</keyword>
<gene>
    <name evidence="1" type="ORF">AM231_00265</name>
</gene>
<dbReference type="NCBIfam" id="NF005269">
    <property type="entry name" value="PRK06771.1"/>
    <property type="match status" value="1"/>
</dbReference>
<dbReference type="Proteomes" id="UP000036932">
    <property type="component" value="Unassembled WGS sequence"/>
</dbReference>
<reference evidence="2" key="1">
    <citation type="submission" date="2015-08" db="EMBL/GenBank/DDBJ databases">
        <title>Genome sequencing project for genomic taxonomy and phylogenomics of Bacillus-like bacteria.</title>
        <authorList>
            <person name="Liu B."/>
            <person name="Wang J."/>
            <person name="Zhu Y."/>
            <person name="Liu G."/>
            <person name="Chen Q."/>
            <person name="Chen Z."/>
            <person name="Lan J."/>
            <person name="Che J."/>
            <person name="Ge C."/>
            <person name="Shi H."/>
            <person name="Pan Z."/>
            <person name="Liu X."/>
        </authorList>
    </citation>
    <scope>NUCLEOTIDE SEQUENCE [LARGE SCALE GENOMIC DNA]</scope>
    <source>
        <strain evidence="2">FJAT-22460</strain>
    </source>
</reference>
<comment type="caution">
    <text evidence="1">The sequence shown here is derived from an EMBL/GenBank/DDBJ whole genome shotgun (WGS) entry which is preliminary data.</text>
</comment>
<evidence type="ECO:0000313" key="1">
    <source>
        <dbReference type="EMBL" id="KOR87723.1"/>
    </source>
</evidence>